<reference evidence="2 3" key="1">
    <citation type="submission" date="2012-08" db="EMBL/GenBank/DDBJ databases">
        <title>Oryza genome evolution.</title>
        <authorList>
            <person name="Wing R.A."/>
        </authorList>
    </citation>
    <scope>NUCLEOTIDE SEQUENCE</scope>
</reference>
<dbReference type="HOGENOM" id="CLU_2945008_0_0_1"/>
<name>A0A0D9VSM4_9ORYZ</name>
<proteinExistence type="predicted"/>
<dbReference type="EnsemblPlants" id="LPERR03G11340.1">
    <property type="protein sequence ID" value="LPERR03G11340.1"/>
    <property type="gene ID" value="LPERR03G11340"/>
</dbReference>
<evidence type="ECO:0000313" key="2">
    <source>
        <dbReference type="EnsemblPlants" id="LPERR03G11340.1"/>
    </source>
</evidence>
<accession>A0A0D9VSM4</accession>
<sequence length="60" mass="6706">MRYGRRPNRMLPQPGALPLLRLGRSSAKHGDPRDGDGGAPFHPKRHGGLERLHNNIRGFL</sequence>
<keyword evidence="3" id="KW-1185">Reference proteome</keyword>
<evidence type="ECO:0000256" key="1">
    <source>
        <dbReference type="SAM" id="MobiDB-lite"/>
    </source>
</evidence>
<evidence type="ECO:0000313" key="3">
    <source>
        <dbReference type="Proteomes" id="UP000032180"/>
    </source>
</evidence>
<dbReference type="AlphaFoldDB" id="A0A0D9VSM4"/>
<protein>
    <submittedName>
        <fullName evidence="2">Uncharacterized protein</fullName>
    </submittedName>
</protein>
<dbReference type="Gramene" id="LPERR03G11340.1">
    <property type="protein sequence ID" value="LPERR03G11340.1"/>
    <property type="gene ID" value="LPERR03G11340"/>
</dbReference>
<reference evidence="2" key="3">
    <citation type="submission" date="2015-04" db="UniProtKB">
        <authorList>
            <consortium name="EnsemblPlants"/>
        </authorList>
    </citation>
    <scope>IDENTIFICATION</scope>
</reference>
<organism evidence="2 3">
    <name type="scientific">Leersia perrieri</name>
    <dbReference type="NCBI Taxonomy" id="77586"/>
    <lineage>
        <taxon>Eukaryota</taxon>
        <taxon>Viridiplantae</taxon>
        <taxon>Streptophyta</taxon>
        <taxon>Embryophyta</taxon>
        <taxon>Tracheophyta</taxon>
        <taxon>Spermatophyta</taxon>
        <taxon>Magnoliopsida</taxon>
        <taxon>Liliopsida</taxon>
        <taxon>Poales</taxon>
        <taxon>Poaceae</taxon>
        <taxon>BOP clade</taxon>
        <taxon>Oryzoideae</taxon>
        <taxon>Oryzeae</taxon>
        <taxon>Oryzinae</taxon>
        <taxon>Leersia</taxon>
    </lineage>
</organism>
<feature type="region of interest" description="Disordered" evidence="1">
    <location>
        <begin position="1"/>
        <end position="60"/>
    </location>
</feature>
<reference evidence="3" key="2">
    <citation type="submission" date="2013-12" db="EMBL/GenBank/DDBJ databases">
        <authorList>
            <person name="Yu Y."/>
            <person name="Lee S."/>
            <person name="de Baynast K."/>
            <person name="Wissotski M."/>
            <person name="Liu L."/>
            <person name="Talag J."/>
            <person name="Goicoechea J."/>
            <person name="Angelova A."/>
            <person name="Jetty R."/>
            <person name="Kudrna D."/>
            <person name="Golser W."/>
            <person name="Rivera L."/>
            <person name="Zhang J."/>
            <person name="Wing R."/>
        </authorList>
    </citation>
    <scope>NUCLEOTIDE SEQUENCE</scope>
</reference>
<dbReference type="Proteomes" id="UP000032180">
    <property type="component" value="Chromosome 3"/>
</dbReference>